<evidence type="ECO:0000256" key="2">
    <source>
        <dbReference type="ARBA" id="ARBA00009045"/>
    </source>
</evidence>
<evidence type="ECO:0000256" key="6">
    <source>
        <dbReference type="ARBA" id="ARBA00023136"/>
    </source>
</evidence>
<dbReference type="EMBL" id="CP015520">
    <property type="protein sequence ID" value="ANF21884.1"/>
    <property type="molecule type" value="Genomic_DNA"/>
</dbReference>
<name>A0A172WEN0_9EURY</name>
<dbReference type="RefSeq" id="WP_068664047.1">
    <property type="nucleotide sequence ID" value="NZ_CP015520.1"/>
</dbReference>
<dbReference type="GO" id="GO:0006508">
    <property type="term" value="P:proteolysis"/>
    <property type="evidence" value="ECO:0007669"/>
    <property type="project" value="UniProtKB-KW"/>
</dbReference>
<feature type="transmembrane region" description="Helical" evidence="7">
    <location>
        <begin position="121"/>
        <end position="139"/>
    </location>
</feature>
<dbReference type="Pfam" id="PF01694">
    <property type="entry name" value="Rhomboid"/>
    <property type="match status" value="1"/>
</dbReference>
<dbReference type="GO" id="GO:0004252">
    <property type="term" value="F:serine-type endopeptidase activity"/>
    <property type="evidence" value="ECO:0007669"/>
    <property type="project" value="InterPro"/>
</dbReference>
<dbReference type="SUPFAM" id="SSF144091">
    <property type="entry name" value="Rhomboid-like"/>
    <property type="match status" value="1"/>
</dbReference>
<comment type="subcellular location">
    <subcellularLocation>
        <location evidence="1">Membrane</location>
        <topology evidence="1">Multi-pass membrane protein</topology>
    </subcellularLocation>
</comment>
<dbReference type="Gene3D" id="1.20.1540.10">
    <property type="entry name" value="Rhomboid-like"/>
    <property type="match status" value="1"/>
</dbReference>
<dbReference type="PANTHER" id="PTHR43731:SF14">
    <property type="entry name" value="PRESENILIN-ASSOCIATED RHOMBOID-LIKE PROTEIN, MITOCHONDRIAL"/>
    <property type="match status" value="1"/>
</dbReference>
<feature type="transmembrane region" description="Helical" evidence="7">
    <location>
        <begin position="57"/>
        <end position="84"/>
    </location>
</feature>
<evidence type="ECO:0000259" key="8">
    <source>
        <dbReference type="Pfam" id="PF01694"/>
    </source>
</evidence>
<comment type="similarity">
    <text evidence="2">Belongs to the peptidase S54 family.</text>
</comment>
<feature type="transmembrane region" description="Helical" evidence="7">
    <location>
        <begin position="170"/>
        <end position="187"/>
    </location>
</feature>
<evidence type="ECO:0000256" key="4">
    <source>
        <dbReference type="ARBA" id="ARBA00022801"/>
    </source>
</evidence>
<accession>A0A172WEN0</accession>
<dbReference type="OrthoDB" id="26567at2157"/>
<keyword evidence="5 7" id="KW-1133">Transmembrane helix</keyword>
<feature type="transmembrane region" description="Helical" evidence="7">
    <location>
        <begin position="12"/>
        <end position="31"/>
    </location>
</feature>
<dbReference type="InterPro" id="IPR035952">
    <property type="entry name" value="Rhomboid-like_sf"/>
</dbReference>
<evidence type="ECO:0000313" key="10">
    <source>
        <dbReference type="Proteomes" id="UP000076969"/>
    </source>
</evidence>
<evidence type="ECO:0000256" key="7">
    <source>
        <dbReference type="SAM" id="Phobius"/>
    </source>
</evidence>
<feature type="transmembrane region" description="Helical" evidence="7">
    <location>
        <begin position="96"/>
        <end position="115"/>
    </location>
</feature>
<dbReference type="GeneID" id="28494670"/>
<dbReference type="PANTHER" id="PTHR43731">
    <property type="entry name" value="RHOMBOID PROTEASE"/>
    <property type="match status" value="1"/>
</dbReference>
<keyword evidence="4" id="KW-0378">Hydrolase</keyword>
<dbReference type="GO" id="GO:0016020">
    <property type="term" value="C:membrane"/>
    <property type="evidence" value="ECO:0007669"/>
    <property type="project" value="UniProtKB-SubCell"/>
</dbReference>
<dbReference type="AlphaFoldDB" id="A0A172WEN0"/>
<keyword evidence="9" id="KW-0645">Protease</keyword>
<evidence type="ECO:0000256" key="1">
    <source>
        <dbReference type="ARBA" id="ARBA00004141"/>
    </source>
</evidence>
<dbReference type="Proteomes" id="UP000076969">
    <property type="component" value="Chromosome"/>
</dbReference>
<dbReference type="InterPro" id="IPR050925">
    <property type="entry name" value="Rhomboid_protease_S54"/>
</dbReference>
<dbReference type="KEGG" id="tpie:A7C91_00710"/>
<gene>
    <name evidence="9" type="ORF">A7C91_00710</name>
</gene>
<dbReference type="STRING" id="1712654.A7C91_00710"/>
<protein>
    <submittedName>
        <fullName evidence="9">Rhomboid family intramembrane serine protease</fullName>
    </submittedName>
</protein>
<keyword evidence="6 7" id="KW-0472">Membrane</keyword>
<feature type="domain" description="Peptidase S54 rhomboid" evidence="8">
    <location>
        <begin position="56"/>
        <end position="188"/>
    </location>
</feature>
<dbReference type="InterPro" id="IPR022764">
    <property type="entry name" value="Peptidase_S54_rhomboid_dom"/>
</dbReference>
<reference evidence="10" key="1">
    <citation type="journal article" date="2016" name="Syst. Appl. Microbiol.">
        <title>Thermococcus piezophilus sp. nov., a novel hyperthermophilic and piezophilic archaeon with a broad pressure range for growth, isolated from a deepest hydrothermal vent at the Mid-Cayman Rise.</title>
        <authorList>
            <person name="Dalmasso C."/>
            <person name="Oger P."/>
            <person name="Selva G."/>
            <person name="Courtine D."/>
            <person name="L'Haridon S."/>
            <person name="Garlaschelli A."/>
            <person name="Roussel E."/>
            <person name="Miyazaki J."/>
            <person name="Reveillaud J."/>
            <person name="Jebbar M."/>
            <person name="Takai K."/>
            <person name="Maignien L."/>
            <person name="Alain K."/>
        </authorList>
    </citation>
    <scope>NUCLEOTIDE SEQUENCE [LARGE SCALE GENOMIC DNA]</scope>
    <source>
        <strain evidence="10">CDGS</strain>
    </source>
</reference>
<keyword evidence="10" id="KW-1185">Reference proteome</keyword>
<organism evidence="9 10">
    <name type="scientific">Thermococcus piezophilus</name>
    <dbReference type="NCBI Taxonomy" id="1712654"/>
    <lineage>
        <taxon>Archaea</taxon>
        <taxon>Methanobacteriati</taxon>
        <taxon>Methanobacteriota</taxon>
        <taxon>Thermococci</taxon>
        <taxon>Thermococcales</taxon>
        <taxon>Thermococcaceae</taxon>
        <taxon>Thermococcus</taxon>
    </lineage>
</organism>
<keyword evidence="3 7" id="KW-0812">Transmembrane</keyword>
<proteinExistence type="inferred from homology"/>
<evidence type="ECO:0000256" key="3">
    <source>
        <dbReference type="ARBA" id="ARBA00022692"/>
    </source>
</evidence>
<evidence type="ECO:0000313" key="9">
    <source>
        <dbReference type="EMBL" id="ANF21884.1"/>
    </source>
</evidence>
<sequence length="203" mass="22157">MSLKGFTMKYGRVTTLLFGINVLVYIFEAILSGNPIDIGIEVLARLGQWNYAVINGAWWQLLTAMFVHVGILHLAFNMYFLLMLGSQLERLFGGRVLVFTYLVAGLVGNLVTLFLLPPNSVSAGASGALFGIVGLLIMTSGIIRGNIGRALTNAFLLFLINSLFPGVNAFAHLGGLITGILLGLYYGKKLRRKLMAMTYGYAW</sequence>
<evidence type="ECO:0000256" key="5">
    <source>
        <dbReference type="ARBA" id="ARBA00022989"/>
    </source>
</evidence>